<accession>A0ABS5K664</accession>
<dbReference type="InterPro" id="IPR032333">
    <property type="entry name" value="DUF4857"/>
</dbReference>
<comment type="caution">
    <text evidence="2">The sequence shown here is derived from an EMBL/GenBank/DDBJ whole genome shotgun (WGS) entry which is preliminary data.</text>
</comment>
<keyword evidence="3" id="KW-1185">Reference proteome</keyword>
<gene>
    <name evidence="2" type="ORF">KEM09_03270</name>
</gene>
<dbReference type="Proteomes" id="UP000721861">
    <property type="component" value="Unassembled WGS sequence"/>
</dbReference>
<feature type="transmembrane region" description="Helical" evidence="1">
    <location>
        <begin position="351"/>
        <end position="371"/>
    </location>
</feature>
<evidence type="ECO:0000313" key="2">
    <source>
        <dbReference type="EMBL" id="MBS2210402.1"/>
    </source>
</evidence>
<organism evidence="2 3">
    <name type="scientific">Carboxylicivirga mesophila</name>
    <dbReference type="NCBI Taxonomy" id="1166478"/>
    <lineage>
        <taxon>Bacteria</taxon>
        <taxon>Pseudomonadati</taxon>
        <taxon>Bacteroidota</taxon>
        <taxon>Bacteroidia</taxon>
        <taxon>Marinilabiliales</taxon>
        <taxon>Marinilabiliaceae</taxon>
        <taxon>Carboxylicivirga</taxon>
    </lineage>
</organism>
<reference evidence="2 3" key="1">
    <citation type="journal article" date="2014" name="Int. J. Syst. Evol. Microbiol.">
        <title>Carboxylicivirga gen. nov. in the family Marinilabiliaceae with two novel species, Carboxylicivirga mesophila sp. nov. and Carboxylicivirga taeanensis sp. nov., and reclassification of Cytophaga fermentans as Saccharicrinis fermentans gen. nov., comb. nov.</title>
        <authorList>
            <person name="Yang S.H."/>
            <person name="Seo H.S."/>
            <person name="Woo J.H."/>
            <person name="Oh H.M."/>
            <person name="Jang H."/>
            <person name="Lee J.H."/>
            <person name="Kim S.J."/>
            <person name="Kwon K.K."/>
        </authorList>
    </citation>
    <scope>NUCLEOTIDE SEQUENCE [LARGE SCALE GENOMIC DNA]</scope>
    <source>
        <strain evidence="2 3">JCM 18290</strain>
    </source>
</reference>
<keyword evidence="1" id="KW-0472">Membrane</keyword>
<evidence type="ECO:0000256" key="1">
    <source>
        <dbReference type="SAM" id="Phobius"/>
    </source>
</evidence>
<dbReference type="Pfam" id="PF16149">
    <property type="entry name" value="DUF4857"/>
    <property type="match status" value="1"/>
</dbReference>
<keyword evidence="1" id="KW-1133">Transmembrane helix</keyword>
<name>A0ABS5K664_9BACT</name>
<keyword evidence="1" id="KW-0812">Transmembrane</keyword>
<sequence length="416" mass="48383">MTKNNIRTLLILVATALLAWVLPWLVKLSTNEASRYPFTYYSSVKNEFIQVVKEDTETRLMDQSGHEYTRAEYDSLLPMLSYRQLLKDGRLPDSLNRKAISGKSIQLEQFYFKYSPRDKHHKQMDLNPMFESMSGRVQIESPDDLFSIKNKMVFIDAETNSVLADKSNKFHQAMVKRGYKFPTKMVAGNPSTKKLYDEGWFALDANNQLYHIKMVNGNPFVKNTKAGEKLDIDFVKTIETQNRRMYAFVFDKSGRLYYLSDVSYEPVQLPIDAYNTNTDGLSIMANPFYWNVVVTTPAQRITYALDNHTLEEVDRLTETRESTTWEKIHPYVFPFYIEMKSMYSKFVYPRLLGWSVKALALNAVLAVLLALLSYRRKQSIKPLQIMLVLCTGLYGLIALWLFNEKQQETRNVIQLK</sequence>
<proteinExistence type="predicted"/>
<dbReference type="EMBL" id="JAGUCN010000002">
    <property type="protein sequence ID" value="MBS2210402.1"/>
    <property type="molecule type" value="Genomic_DNA"/>
</dbReference>
<protein>
    <submittedName>
        <fullName evidence="2">DUF4857 domain-containing protein</fullName>
    </submittedName>
</protein>
<evidence type="ECO:0000313" key="3">
    <source>
        <dbReference type="Proteomes" id="UP000721861"/>
    </source>
</evidence>
<feature type="transmembrane region" description="Helical" evidence="1">
    <location>
        <begin position="383"/>
        <end position="402"/>
    </location>
</feature>
<dbReference type="RefSeq" id="WP_212225480.1">
    <property type="nucleotide sequence ID" value="NZ_JAGUCN010000002.1"/>
</dbReference>